<accession>A0AAI9VCJ4</accession>
<evidence type="ECO:0000259" key="3">
    <source>
        <dbReference type="Pfam" id="PF04082"/>
    </source>
</evidence>
<dbReference type="GO" id="GO:0006351">
    <property type="term" value="P:DNA-templated transcription"/>
    <property type="evidence" value="ECO:0007669"/>
    <property type="project" value="InterPro"/>
</dbReference>
<dbReference type="GO" id="GO:0008270">
    <property type="term" value="F:zinc ion binding"/>
    <property type="evidence" value="ECO:0007669"/>
    <property type="project" value="InterPro"/>
</dbReference>
<dbReference type="Pfam" id="PF14269">
    <property type="entry name" value="Arylsulfotran_2"/>
    <property type="match status" value="1"/>
</dbReference>
<evidence type="ECO:0000256" key="2">
    <source>
        <dbReference type="SAM" id="MobiDB-lite"/>
    </source>
</evidence>
<keyword evidence="5" id="KW-1185">Reference proteome</keyword>
<evidence type="ECO:0000313" key="4">
    <source>
        <dbReference type="EMBL" id="KAK1479952.1"/>
    </source>
</evidence>
<name>A0AAI9VCJ4_9PEZI</name>
<proteinExistence type="predicted"/>
<dbReference type="PANTHER" id="PTHR35340:SF6">
    <property type="entry name" value="ASST-DOMAIN-CONTAINING PROTEIN"/>
    <property type="match status" value="1"/>
</dbReference>
<reference evidence="4" key="1">
    <citation type="submission" date="2016-11" db="EMBL/GenBank/DDBJ databases">
        <title>The genome sequence of Colletotrichum cuscutae.</title>
        <authorList>
            <person name="Baroncelli R."/>
        </authorList>
    </citation>
    <scope>NUCLEOTIDE SEQUENCE</scope>
    <source>
        <strain evidence="4">IMI 304802</strain>
    </source>
</reference>
<gene>
    <name evidence="4" type="ORF">CCUS01_00506</name>
</gene>
<sequence>MLNYFPSRASGKRHLLPTLSQNPGVPIQLQFIRHSLFLNFTYPYQPFENHEVERTKASSQIPLPRSLQLAIGSHFLQTAPTTEFRCRLAPPGYWDPMEFGGWRRMTMISQIARKTVESLVFVEEKIGREARMCELQSTKASMALLPLPRFLSIIPPQPTVIMVRSTSLLKATALLGLSQAAAAQNSTTSPWPWQTYRSEPALQPPSLKITQTGDIAEGHLFFDQSGSGGHNYSVFIMSNENELIWEGPYGDISAWRAQTLFGEPVLTFYTGITMPEPYGFGYGAVFIYDQTYKNIYNVTLDQYANGLNLQTFTGWDSSGLTGGSWLDMHEDYITTEGTMFAPAVNVTQTDLTSVGGPVDGWIVDSLFFEIDIKTNEILFQWSHLDHLDEISLASAAPTYPLEDLGLNQTYPWGPFHINSIERFADGGFLISSRHYCSIFKIAKDGSVEWTLNLTMLKGQTGGSFALKNGLSFCYQHDARIHAEGNGFALISLFNNDNSGIRSGVNETSGIFLTVNTATWEATLKQELIDPNNTIFAVSQGNVQVLNDGSGHTVIGYGSTPKIKEFNAEGECVFTAQFGEDKIVQSYRNHRYPWVGKPYYTPKAFACDAGNQTEVYMSWNGATENNKWTVFAGASEDALTEKASVEKTGFETKATFSGSAQFTGVSESSVVFILTHSLGIDNEFTYTTQDQLLSSIILAGNKMQGTRCHQKASLQRTFPLGMLSDPLKEYRCNDPAASRPEFTPPRLLSPHSFNVIITAGCYSLNHGLHVIAMATHRLATRDSREQHAAKTISEIMPERIIRVTTDEKNLNKFYNIKFSATRSRRLERYYNEELDSLFKAPFDTYSQEDKVDFLLLRNYLRRNLRVLLLDRERDELVKPVLPFIQPLIEIREARQSMVPVDSKKTAMILNETAKNIIATTKAIKTNGIKANDSTLSRHVDEAYSFYAPYDPLFPFWCDAPKKELDEALTGIKTAIDTKLIEKNGSGSIPEMIPYTPEELLKLAQEQYDWWAPVSGLGTDSHFSSLEAPGAGFGDDWKAAQEYVKNSYLAYEGMAFKLRAKLQADFLQARQRQKESPFFLGGSSFWVSYPTAAMDHDLKMMVMRGNNPHFSRATALLAYSFPRINTRPSVTIRTASSSRRPSSSSFGTGETFSIIFSLKYHLGEMTPQECVDLLVDWIVRRRLLPVMHGLREEELHDKILRANTMPIDPDTEAHFAIVIAYMARSDAYHLELPVFLGEESADVQCGGRRGGPPLYFTRNRATRAKPPMRATMTRGALRRLRRPSLATVAGAGSCDVPERQVGPFFLPKRLLGPLRTCIGDLVRLDMPSCPSLIVTDHNVEDAIHQKTADNPIQIPHPIKMMPNAYGIMAFFAKELQKFNTKSGSSPSEEPKRRRLDDHEPLNIAFTCNSSPTSPIVLKAYFAHIHPWIPIIHEARFRRRLREPEKPNFCLQYISDEDVATNLFGTLQQRGITRDWIVSTSMKTFDVESHQALIIVAFNDADRLEVVRLQKPGLSLYLQLTVEHDDVDHPSLSQPFVSLAPPESWTEAEERRRVFWNVFKLDRLISVTMGWNTSLTSDDVHCRLPCDGVLWRKEDEAVTPYFGIWDKAAGRIGNPIAFIPSHYAPALQVGASEEETHTPSDAGTSPGAPAANVDMSTVGAFAYCIEATESLSRVTSYFLQQKINMRDQRDISSWLTRFKELDLRLVHWKMLLPQKWKANMARQSTRMDPNLTLAHLIAFPPRDILSADTCQAAAVEIAIIAENYLKHAPAVMPVSSQFVFCIYAAARVLLLQWRYDLGTELASEFWSLVHIVNDMATRWAGPHSLEPARDNLAGKYSRKLTEMHLRCRDDATFNINEPPPGDMREPLPIDETGGSLDTIVVAQPLPSNILASFTNPTQSAMLLTPGLGVNGAEPMAQPSLYHRSSVGSGDLSNISQMLLDQQFMDMDRIISYDDGIFETEYDGGGW</sequence>
<feature type="region of interest" description="Disordered" evidence="2">
    <location>
        <begin position="1626"/>
        <end position="1646"/>
    </location>
</feature>
<evidence type="ECO:0000256" key="1">
    <source>
        <dbReference type="ARBA" id="ARBA00023242"/>
    </source>
</evidence>
<evidence type="ECO:0000313" key="5">
    <source>
        <dbReference type="Proteomes" id="UP001239213"/>
    </source>
</evidence>
<comment type="caution">
    <text evidence="4">The sequence shown here is derived from an EMBL/GenBank/DDBJ whole genome shotgun (WGS) entry which is preliminary data.</text>
</comment>
<feature type="domain" description="Xylanolytic transcriptional activator regulatory" evidence="3">
    <location>
        <begin position="1530"/>
        <end position="1594"/>
    </location>
</feature>
<organism evidence="4 5">
    <name type="scientific">Colletotrichum cuscutae</name>
    <dbReference type="NCBI Taxonomy" id="1209917"/>
    <lineage>
        <taxon>Eukaryota</taxon>
        <taxon>Fungi</taxon>
        <taxon>Dikarya</taxon>
        <taxon>Ascomycota</taxon>
        <taxon>Pezizomycotina</taxon>
        <taxon>Sordariomycetes</taxon>
        <taxon>Hypocreomycetidae</taxon>
        <taxon>Glomerellales</taxon>
        <taxon>Glomerellaceae</taxon>
        <taxon>Colletotrichum</taxon>
        <taxon>Colletotrichum acutatum species complex</taxon>
    </lineage>
</organism>
<keyword evidence="1" id="KW-0539">Nucleus</keyword>
<dbReference type="InterPro" id="IPR039535">
    <property type="entry name" value="ASST-like"/>
</dbReference>
<dbReference type="Proteomes" id="UP001239213">
    <property type="component" value="Unassembled WGS sequence"/>
</dbReference>
<dbReference type="InterPro" id="IPR007219">
    <property type="entry name" value="XnlR_reg_dom"/>
</dbReference>
<dbReference type="PANTHER" id="PTHR35340">
    <property type="entry name" value="PQQ ENZYME REPEAT PROTEIN-RELATED"/>
    <property type="match status" value="1"/>
</dbReference>
<dbReference type="Pfam" id="PF04082">
    <property type="entry name" value="Fungal_trans"/>
    <property type="match status" value="1"/>
</dbReference>
<dbReference type="GO" id="GO:0003677">
    <property type="term" value="F:DNA binding"/>
    <property type="evidence" value="ECO:0007669"/>
    <property type="project" value="InterPro"/>
</dbReference>
<dbReference type="CDD" id="cd12148">
    <property type="entry name" value="fungal_TF_MHR"/>
    <property type="match status" value="1"/>
</dbReference>
<dbReference type="InterPro" id="IPR053143">
    <property type="entry name" value="Arylsulfate_ST"/>
</dbReference>
<protein>
    <recommendedName>
        <fullName evidence="3">Xylanolytic transcriptional activator regulatory domain-containing protein</fullName>
    </recommendedName>
</protein>
<dbReference type="EMBL" id="MPDP01000112">
    <property type="protein sequence ID" value="KAK1479952.1"/>
    <property type="molecule type" value="Genomic_DNA"/>
</dbReference>